<organism evidence="2 3">
    <name type="scientific">Athelia psychrophila</name>
    <dbReference type="NCBI Taxonomy" id="1759441"/>
    <lineage>
        <taxon>Eukaryota</taxon>
        <taxon>Fungi</taxon>
        <taxon>Dikarya</taxon>
        <taxon>Basidiomycota</taxon>
        <taxon>Agaricomycotina</taxon>
        <taxon>Agaricomycetes</taxon>
        <taxon>Agaricomycetidae</taxon>
        <taxon>Atheliales</taxon>
        <taxon>Atheliaceae</taxon>
        <taxon>Athelia</taxon>
    </lineage>
</organism>
<dbReference type="EMBL" id="KV417511">
    <property type="protein sequence ID" value="KZP27001.1"/>
    <property type="molecule type" value="Genomic_DNA"/>
</dbReference>
<reference evidence="2 3" key="1">
    <citation type="journal article" date="2016" name="Mol. Biol. Evol.">
        <title>Comparative Genomics of Early-Diverging Mushroom-Forming Fungi Provides Insights into the Origins of Lignocellulose Decay Capabilities.</title>
        <authorList>
            <person name="Nagy L.G."/>
            <person name="Riley R."/>
            <person name="Tritt A."/>
            <person name="Adam C."/>
            <person name="Daum C."/>
            <person name="Floudas D."/>
            <person name="Sun H."/>
            <person name="Yadav J.S."/>
            <person name="Pangilinan J."/>
            <person name="Larsson K.H."/>
            <person name="Matsuura K."/>
            <person name="Barry K."/>
            <person name="Labutti K."/>
            <person name="Kuo R."/>
            <person name="Ohm R.A."/>
            <person name="Bhattacharya S.S."/>
            <person name="Shirouzu T."/>
            <person name="Yoshinaga Y."/>
            <person name="Martin F.M."/>
            <person name="Grigoriev I.V."/>
            <person name="Hibbett D.S."/>
        </authorList>
    </citation>
    <scope>NUCLEOTIDE SEQUENCE [LARGE SCALE GENOMIC DNA]</scope>
    <source>
        <strain evidence="2 3">CBS 109695</strain>
    </source>
</reference>
<dbReference type="Proteomes" id="UP000076532">
    <property type="component" value="Unassembled WGS sequence"/>
</dbReference>
<protein>
    <submittedName>
        <fullName evidence="2">Uncharacterized protein</fullName>
    </submittedName>
</protein>
<feature type="region of interest" description="Disordered" evidence="1">
    <location>
        <begin position="150"/>
        <end position="176"/>
    </location>
</feature>
<keyword evidence="3" id="KW-1185">Reference proteome</keyword>
<feature type="compositionally biased region" description="Polar residues" evidence="1">
    <location>
        <begin position="470"/>
        <end position="483"/>
    </location>
</feature>
<evidence type="ECO:0000313" key="2">
    <source>
        <dbReference type="EMBL" id="KZP27001.1"/>
    </source>
</evidence>
<sequence>MNDEPTLTAEQIFLVNNIQHHAWVLAVAYSEMCRFSADDAQFKLEPLIQLSFEKNYLPTEAALGVSLSIPVGLWKIFQQYDIFDPPSSQISLEDRLRAYGEIIKTYPSNGNVPTKSEMSFDKSTVDDLAAVECRRLCLVQKQGIYSTSGATPLTTQNGAGDGDSVAGSQETSTTLKATSASTTGAVSTTKAFGMPDVDVIIDVDSMIDAASMIAGVSTTDAASTTAGASMNDAAATFQVAATSEGVANTDAAATAATVNATAAPGAFDTVWTTDVALTTEAVQSVSNLTFGKRRRPRSPSVEEIPYIKGKASDANSIANMMEQAMKRGPWIERIRTPRARSAEPKSHTMACQACYVRKQKCSTNGKTRMSKKAKVDKAASALQFKVKSEMTGPTSEAEWPGLSSQEPKNDTSDLVTDLPAQSEMTGPTSEAEWPGLSSQEPKNDTTDLVTDLPAQSEMTGPPSEAEGPGLSSQGTADDTTDPASPSPEIEVDDSEHGPRMLAESEGLILLASNACLKKQVEVLLKVAREQGELSQALSARVADLEGQMKCLRELQNPLAMSVLPGTSGGFSEDMTVLGAGDLFGAVAPMSVEDEPESMSFFADNRVIAVSPTPPPSPGTYLGTMYAATYLTTPLYSNNRVTKVHVIVAQSMHFQNRQDLFGSSQGPARAVLASSPRYSFGSFKRLFSALPENRPKKWVALEAGSGVQSSMCTQVLSLVVRIHVERVYPRIQRHEPLNSDVRRRFRAARVGLWDVNDPPAAGYTLEALSVRVGWSTREVGWAAHGARGRALVRDVGFVLCEDVRGLWVDVDHRLACCARLVHAFPTPPRPSLTMVVGISAGLNSALAVVFGSRILRCLFLRSSILPMGWTASRESLGCAPYPYTGMTIFYTRVRDGDDQQAIQPYIATFEAQTARVRVVIQPSTKALGVPMQLILASLSL</sequence>
<proteinExistence type="predicted"/>
<name>A0A166QCN0_9AGAM</name>
<feature type="region of interest" description="Disordered" evidence="1">
    <location>
        <begin position="386"/>
        <end position="497"/>
    </location>
</feature>
<evidence type="ECO:0000313" key="3">
    <source>
        <dbReference type="Proteomes" id="UP000076532"/>
    </source>
</evidence>
<gene>
    <name evidence="2" type="ORF">FIBSPDRAFT_886899</name>
</gene>
<evidence type="ECO:0000256" key="1">
    <source>
        <dbReference type="SAM" id="MobiDB-lite"/>
    </source>
</evidence>
<dbReference type="AlphaFoldDB" id="A0A166QCN0"/>
<accession>A0A166QCN0</accession>